<dbReference type="AlphaFoldDB" id="A0A5C3N3J8"/>
<organism evidence="2 3">
    <name type="scientific">Heliocybe sulcata</name>
    <dbReference type="NCBI Taxonomy" id="5364"/>
    <lineage>
        <taxon>Eukaryota</taxon>
        <taxon>Fungi</taxon>
        <taxon>Dikarya</taxon>
        <taxon>Basidiomycota</taxon>
        <taxon>Agaricomycotina</taxon>
        <taxon>Agaricomycetes</taxon>
        <taxon>Gloeophyllales</taxon>
        <taxon>Gloeophyllaceae</taxon>
        <taxon>Heliocybe</taxon>
    </lineage>
</organism>
<feature type="compositionally biased region" description="Basic and acidic residues" evidence="1">
    <location>
        <begin position="12"/>
        <end position="25"/>
    </location>
</feature>
<evidence type="ECO:0000313" key="2">
    <source>
        <dbReference type="EMBL" id="TFK51930.1"/>
    </source>
</evidence>
<accession>A0A5C3N3J8</accession>
<protein>
    <submittedName>
        <fullName evidence="2">Uncharacterized protein</fullName>
    </submittedName>
</protein>
<sequence length="84" mass="8675">MGADSQSQQAGSRHEQKQRSRREQKQCSISGGGGQSGGSGGGKSRGMGSATRASLYIVPKMKTTMIGSLVPLIGVHGQTSRGKK</sequence>
<feature type="compositionally biased region" description="Polar residues" evidence="1">
    <location>
        <begin position="1"/>
        <end position="11"/>
    </location>
</feature>
<keyword evidence="3" id="KW-1185">Reference proteome</keyword>
<dbReference type="EMBL" id="ML213510">
    <property type="protein sequence ID" value="TFK51930.1"/>
    <property type="molecule type" value="Genomic_DNA"/>
</dbReference>
<proteinExistence type="predicted"/>
<evidence type="ECO:0000313" key="3">
    <source>
        <dbReference type="Proteomes" id="UP000305948"/>
    </source>
</evidence>
<dbReference type="Proteomes" id="UP000305948">
    <property type="component" value="Unassembled WGS sequence"/>
</dbReference>
<feature type="region of interest" description="Disordered" evidence="1">
    <location>
        <begin position="1"/>
        <end position="49"/>
    </location>
</feature>
<name>A0A5C3N3J8_9AGAM</name>
<reference evidence="2 3" key="1">
    <citation type="journal article" date="2019" name="Nat. Ecol. Evol.">
        <title>Megaphylogeny resolves global patterns of mushroom evolution.</title>
        <authorList>
            <person name="Varga T."/>
            <person name="Krizsan K."/>
            <person name="Foldi C."/>
            <person name="Dima B."/>
            <person name="Sanchez-Garcia M."/>
            <person name="Sanchez-Ramirez S."/>
            <person name="Szollosi G.J."/>
            <person name="Szarkandi J.G."/>
            <person name="Papp V."/>
            <person name="Albert L."/>
            <person name="Andreopoulos W."/>
            <person name="Angelini C."/>
            <person name="Antonin V."/>
            <person name="Barry K.W."/>
            <person name="Bougher N.L."/>
            <person name="Buchanan P."/>
            <person name="Buyck B."/>
            <person name="Bense V."/>
            <person name="Catcheside P."/>
            <person name="Chovatia M."/>
            <person name="Cooper J."/>
            <person name="Damon W."/>
            <person name="Desjardin D."/>
            <person name="Finy P."/>
            <person name="Geml J."/>
            <person name="Haridas S."/>
            <person name="Hughes K."/>
            <person name="Justo A."/>
            <person name="Karasinski D."/>
            <person name="Kautmanova I."/>
            <person name="Kiss B."/>
            <person name="Kocsube S."/>
            <person name="Kotiranta H."/>
            <person name="LaButti K.M."/>
            <person name="Lechner B.E."/>
            <person name="Liimatainen K."/>
            <person name="Lipzen A."/>
            <person name="Lukacs Z."/>
            <person name="Mihaltcheva S."/>
            <person name="Morgado L.N."/>
            <person name="Niskanen T."/>
            <person name="Noordeloos M.E."/>
            <person name="Ohm R.A."/>
            <person name="Ortiz-Santana B."/>
            <person name="Ovrebo C."/>
            <person name="Racz N."/>
            <person name="Riley R."/>
            <person name="Savchenko A."/>
            <person name="Shiryaev A."/>
            <person name="Soop K."/>
            <person name="Spirin V."/>
            <person name="Szebenyi C."/>
            <person name="Tomsovsky M."/>
            <person name="Tulloss R.E."/>
            <person name="Uehling J."/>
            <person name="Grigoriev I.V."/>
            <person name="Vagvolgyi C."/>
            <person name="Papp T."/>
            <person name="Martin F.M."/>
            <person name="Miettinen O."/>
            <person name="Hibbett D.S."/>
            <person name="Nagy L.G."/>
        </authorList>
    </citation>
    <scope>NUCLEOTIDE SEQUENCE [LARGE SCALE GENOMIC DNA]</scope>
    <source>
        <strain evidence="2 3">OMC1185</strain>
    </source>
</reference>
<evidence type="ECO:0000256" key="1">
    <source>
        <dbReference type="SAM" id="MobiDB-lite"/>
    </source>
</evidence>
<gene>
    <name evidence="2" type="ORF">OE88DRAFT_1658629</name>
</gene>
<feature type="compositionally biased region" description="Gly residues" evidence="1">
    <location>
        <begin position="30"/>
        <end position="45"/>
    </location>
</feature>